<comment type="pathway">
    <text evidence="3">Amino-acid biosynthesis; L-isoleucine biosynthesis; L-isoleucine from 2-oxobutanoate: step 4/4.</text>
</comment>
<comment type="catalytic activity">
    <reaction evidence="13">
        <text>L-isoleucine + 2-oxoglutarate = (S)-3-methyl-2-oxopentanoate + L-glutamate</text>
        <dbReference type="Rhea" id="RHEA:24801"/>
        <dbReference type="ChEBI" id="CHEBI:16810"/>
        <dbReference type="ChEBI" id="CHEBI:29985"/>
        <dbReference type="ChEBI" id="CHEBI:35146"/>
        <dbReference type="ChEBI" id="CHEBI:58045"/>
        <dbReference type="EC" id="2.6.1.42"/>
    </reaction>
</comment>
<sequence>MQPTLSSQSSQAYLQDPRNNDVQVYVNGEFVHRDNAVVSIFDSGYVCGDGVWEGLRLVNGRLIALDAHLDRLFDGAAAIRLAIGQSREALTAILYKTLAVNGMTDGAHIRLMITRGKKHTPNQDPRFIIGGATIVCVAEYKVVDTAAKKRGLTLFTSTYRTSTPDVFDLRLNSHSRLNLIQALLQALQAGADEALMLDPHGFVASCNSTNFFIVRRGELWTSSGRYCFNGITRQTLIDLAHANGLTVKTQDFTLAEALTADEAFVTGTLAGITPVKALDGHSFNAEHRPVTEQLSRWYEAYLHAQ</sequence>
<comment type="caution">
    <text evidence="19">The sequence shown here is derived from an EMBL/GenBank/DDBJ whole genome shotgun (WGS) entry which is preliminary data.</text>
</comment>
<dbReference type="EC" id="2.6.1.42" evidence="7"/>
<protein>
    <recommendedName>
        <fullName evidence="17">Aminodeoxychorismate lyase</fullName>
        <ecNumber evidence="7">2.6.1.42</ecNumber>
        <ecNumber evidence="11">4.1.3.38</ecNumber>
    </recommendedName>
    <alternativeName>
        <fullName evidence="18">4-amino-4-deoxychorismate lyase</fullName>
    </alternativeName>
</protein>
<keyword evidence="8" id="KW-0663">Pyridoxal phosphate</keyword>
<dbReference type="InterPro" id="IPR036038">
    <property type="entry name" value="Aminotransferase-like"/>
</dbReference>
<evidence type="ECO:0000256" key="13">
    <source>
        <dbReference type="ARBA" id="ARBA00048798"/>
    </source>
</evidence>
<dbReference type="InterPro" id="IPR043131">
    <property type="entry name" value="BCAT-like_N"/>
</dbReference>
<dbReference type="PANTHER" id="PTHR42743:SF11">
    <property type="entry name" value="AMINODEOXYCHORISMATE LYASE"/>
    <property type="match status" value="1"/>
</dbReference>
<dbReference type="InterPro" id="IPR050571">
    <property type="entry name" value="Class-IV_PLP-Dep_Aminotrnsfr"/>
</dbReference>
<dbReference type="PANTHER" id="PTHR42743">
    <property type="entry name" value="AMINO-ACID AMINOTRANSFERASE"/>
    <property type="match status" value="1"/>
</dbReference>
<evidence type="ECO:0000256" key="8">
    <source>
        <dbReference type="ARBA" id="ARBA00022898"/>
    </source>
</evidence>
<organism evidence="19 20">
    <name type="scientific">Pectobacterium betavasculorum</name>
    <dbReference type="NCBI Taxonomy" id="55207"/>
    <lineage>
        <taxon>Bacteria</taxon>
        <taxon>Pseudomonadati</taxon>
        <taxon>Pseudomonadota</taxon>
        <taxon>Gammaproteobacteria</taxon>
        <taxon>Enterobacterales</taxon>
        <taxon>Pectobacteriaceae</taxon>
        <taxon>Pectobacterium</taxon>
    </lineage>
</organism>
<dbReference type="InterPro" id="IPR043132">
    <property type="entry name" value="BCAT-like_C"/>
</dbReference>
<evidence type="ECO:0000313" key="20">
    <source>
        <dbReference type="Proteomes" id="UP000032874"/>
    </source>
</evidence>
<evidence type="ECO:0000256" key="14">
    <source>
        <dbReference type="ARBA" id="ARBA00049229"/>
    </source>
</evidence>
<evidence type="ECO:0000313" key="19">
    <source>
        <dbReference type="EMBL" id="KFX04824.1"/>
    </source>
</evidence>
<evidence type="ECO:0000256" key="11">
    <source>
        <dbReference type="ARBA" id="ARBA00035676"/>
    </source>
</evidence>
<comment type="pathway">
    <text evidence="5">Amino-acid biosynthesis; L-leucine biosynthesis; L-leucine from 3-methyl-2-oxobutanoate: step 4/4.</text>
</comment>
<comment type="pathway">
    <text evidence="10">Cofactor biosynthesis; tetrahydrofolate biosynthesis; 4-aminobenzoate from chorismate: step 2/2.</text>
</comment>
<comment type="cofactor">
    <cofactor evidence="1">
        <name>pyridoxal 5'-phosphate</name>
        <dbReference type="ChEBI" id="CHEBI:597326"/>
    </cofactor>
</comment>
<evidence type="ECO:0000256" key="9">
    <source>
        <dbReference type="ARBA" id="ARBA00022909"/>
    </source>
</evidence>
<comment type="catalytic activity">
    <reaction evidence="14">
        <text>L-leucine + 2-oxoglutarate = 4-methyl-2-oxopentanoate + L-glutamate</text>
        <dbReference type="Rhea" id="RHEA:18321"/>
        <dbReference type="ChEBI" id="CHEBI:16810"/>
        <dbReference type="ChEBI" id="CHEBI:17865"/>
        <dbReference type="ChEBI" id="CHEBI:29985"/>
        <dbReference type="ChEBI" id="CHEBI:57427"/>
        <dbReference type="EC" id="2.6.1.42"/>
    </reaction>
</comment>
<proteinExistence type="inferred from homology"/>
<dbReference type="InterPro" id="IPR001544">
    <property type="entry name" value="Aminotrans_IV"/>
</dbReference>
<dbReference type="GO" id="GO:0004084">
    <property type="term" value="F:branched-chain-amino-acid transaminase activity"/>
    <property type="evidence" value="ECO:0007669"/>
    <property type="project" value="UniProtKB-EC"/>
</dbReference>
<evidence type="ECO:0000256" key="5">
    <source>
        <dbReference type="ARBA" id="ARBA00005072"/>
    </source>
</evidence>
<dbReference type="Gene3D" id="3.30.470.10">
    <property type="match status" value="1"/>
</dbReference>
<evidence type="ECO:0000256" key="15">
    <source>
        <dbReference type="ARBA" id="ARBA00049529"/>
    </source>
</evidence>
<comment type="catalytic activity">
    <reaction evidence="12">
        <text>L-valine + 2-oxoglutarate = 3-methyl-2-oxobutanoate + L-glutamate</text>
        <dbReference type="Rhea" id="RHEA:24813"/>
        <dbReference type="ChEBI" id="CHEBI:11851"/>
        <dbReference type="ChEBI" id="CHEBI:16810"/>
        <dbReference type="ChEBI" id="CHEBI:29985"/>
        <dbReference type="ChEBI" id="CHEBI:57762"/>
        <dbReference type="EC" id="2.6.1.42"/>
    </reaction>
</comment>
<evidence type="ECO:0000256" key="18">
    <source>
        <dbReference type="ARBA" id="ARBA00080135"/>
    </source>
</evidence>
<comment type="catalytic activity">
    <reaction evidence="15">
        <text>4-amino-4-deoxychorismate = 4-aminobenzoate + pyruvate + H(+)</text>
        <dbReference type="Rhea" id="RHEA:16201"/>
        <dbReference type="ChEBI" id="CHEBI:15361"/>
        <dbReference type="ChEBI" id="CHEBI:15378"/>
        <dbReference type="ChEBI" id="CHEBI:17836"/>
        <dbReference type="ChEBI" id="CHEBI:58406"/>
        <dbReference type="EC" id="4.1.3.38"/>
    </reaction>
</comment>
<keyword evidence="9" id="KW-0289">Folate biosynthesis</keyword>
<comment type="pathway">
    <text evidence="4">Amino-acid biosynthesis; L-valine biosynthesis; L-valine from pyruvate: step 4/4.</text>
</comment>
<dbReference type="EMBL" id="JQHM01000004">
    <property type="protein sequence ID" value="KFX04824.1"/>
    <property type="molecule type" value="Genomic_DNA"/>
</dbReference>
<comment type="similarity">
    <text evidence="6">Belongs to the class-IV pyridoxal-phosphate-dependent aminotransferase family.</text>
</comment>
<keyword evidence="19" id="KW-0808">Transferase</keyword>
<dbReference type="SUPFAM" id="SSF56752">
    <property type="entry name" value="D-aminoacid aminotransferase-like PLP-dependent enzymes"/>
    <property type="match status" value="1"/>
</dbReference>
<comment type="function">
    <text evidence="2">Acts on leucine, isoleucine and valine.</text>
</comment>
<dbReference type="eggNOG" id="COG0115">
    <property type="taxonomic scope" value="Bacteria"/>
</dbReference>
<dbReference type="GO" id="GO:0008652">
    <property type="term" value="P:amino acid biosynthetic process"/>
    <property type="evidence" value="ECO:0007669"/>
    <property type="project" value="UniProtKB-ARBA"/>
</dbReference>
<dbReference type="Pfam" id="PF01063">
    <property type="entry name" value="Aminotran_4"/>
    <property type="match status" value="1"/>
</dbReference>
<name>A0A093RWB3_9GAMM</name>
<evidence type="ECO:0000256" key="12">
    <source>
        <dbReference type="ARBA" id="ARBA00048212"/>
    </source>
</evidence>
<dbReference type="Gene3D" id="3.20.10.10">
    <property type="entry name" value="D-amino Acid Aminotransferase, subunit A, domain 2"/>
    <property type="match status" value="1"/>
</dbReference>
<dbReference type="GO" id="GO:0008696">
    <property type="term" value="F:4-amino-4-deoxychorismate lyase activity"/>
    <property type="evidence" value="ECO:0007669"/>
    <property type="project" value="UniProtKB-EC"/>
</dbReference>
<dbReference type="GO" id="GO:0046656">
    <property type="term" value="P:folic acid biosynthetic process"/>
    <property type="evidence" value="ECO:0007669"/>
    <property type="project" value="UniProtKB-KW"/>
</dbReference>
<reference evidence="19 20" key="1">
    <citation type="submission" date="2014-08" db="EMBL/GenBank/DDBJ databases">
        <title>Genome sequences of NCPPB Pectobacterium isolates.</title>
        <authorList>
            <person name="Glover R.H."/>
            <person name="Sapp M."/>
            <person name="Elphinstone J."/>
        </authorList>
    </citation>
    <scope>NUCLEOTIDE SEQUENCE [LARGE SCALE GENOMIC DNA]</scope>
    <source>
        <strain evidence="19 20">NCPPB 2795</strain>
    </source>
</reference>
<dbReference type="Proteomes" id="UP000032874">
    <property type="component" value="Unassembled WGS sequence"/>
</dbReference>
<dbReference type="AlphaFoldDB" id="A0A093RWB3"/>
<evidence type="ECO:0000256" key="7">
    <source>
        <dbReference type="ARBA" id="ARBA00013053"/>
    </source>
</evidence>
<evidence type="ECO:0000256" key="10">
    <source>
        <dbReference type="ARBA" id="ARBA00035633"/>
    </source>
</evidence>
<evidence type="ECO:0000256" key="2">
    <source>
        <dbReference type="ARBA" id="ARBA00003109"/>
    </source>
</evidence>
<evidence type="ECO:0000256" key="1">
    <source>
        <dbReference type="ARBA" id="ARBA00001933"/>
    </source>
</evidence>
<comment type="function">
    <text evidence="16">Involved in the biosynthesis of p-aminobenzoate (PABA), a precursor of tetrahydrofolate. Converts 4-amino-4-deoxychorismate into 4-aminobenzoate (PABA) and pyruvate.</text>
</comment>
<evidence type="ECO:0000256" key="3">
    <source>
        <dbReference type="ARBA" id="ARBA00004824"/>
    </source>
</evidence>
<dbReference type="RefSeq" id="WP_039324593.1">
    <property type="nucleotide sequence ID" value="NZ_JQHM01000004.1"/>
</dbReference>
<dbReference type="STRING" id="55207.KP22_13120"/>
<gene>
    <name evidence="19" type="ORF">KP22_13120</name>
</gene>
<evidence type="ECO:0000256" key="16">
    <source>
        <dbReference type="ARBA" id="ARBA00054027"/>
    </source>
</evidence>
<evidence type="ECO:0000256" key="17">
    <source>
        <dbReference type="ARBA" id="ARBA00069174"/>
    </source>
</evidence>
<evidence type="ECO:0000256" key="4">
    <source>
        <dbReference type="ARBA" id="ARBA00004931"/>
    </source>
</evidence>
<keyword evidence="19" id="KW-0032">Aminotransferase</keyword>
<dbReference type="FunFam" id="3.20.10.10:FF:000002">
    <property type="entry name" value="D-alanine aminotransferase"/>
    <property type="match status" value="1"/>
</dbReference>
<evidence type="ECO:0000256" key="6">
    <source>
        <dbReference type="ARBA" id="ARBA00009320"/>
    </source>
</evidence>
<accession>A0A093RWB3</accession>
<dbReference type="EC" id="4.1.3.38" evidence="11"/>